<evidence type="ECO:0000313" key="1">
    <source>
        <dbReference type="EMBL" id="EPY06617.1"/>
    </source>
</evidence>
<accession>S9SLL6</accession>
<dbReference type="Proteomes" id="UP000015344">
    <property type="component" value="Unassembled WGS sequence"/>
</dbReference>
<evidence type="ECO:0008006" key="3">
    <source>
        <dbReference type="Google" id="ProtNLM"/>
    </source>
</evidence>
<proteinExistence type="predicted"/>
<reference evidence="1 2" key="1">
    <citation type="submission" date="2013-05" db="EMBL/GenBank/DDBJ databases">
        <authorList>
            <person name="Strain E.A."/>
            <person name="Brown E."/>
            <person name="Allard M.W."/>
            <person name="Luo Y.L."/>
        </authorList>
    </citation>
    <scope>NUCLEOTIDE SEQUENCE [LARGE SCALE GENOMIC DNA]</scope>
    <source>
        <strain evidence="1 2">TS-15</strain>
    </source>
</reference>
<dbReference type="eggNOG" id="ENOG5033PVQ">
    <property type="taxonomic scope" value="Bacteria"/>
</dbReference>
<organism evidence="1 2">
    <name type="scientific">Paenibacillus alvei TS-15</name>
    <dbReference type="NCBI Taxonomy" id="1117108"/>
    <lineage>
        <taxon>Bacteria</taxon>
        <taxon>Bacillati</taxon>
        <taxon>Bacillota</taxon>
        <taxon>Bacilli</taxon>
        <taxon>Bacillales</taxon>
        <taxon>Paenibacillaceae</taxon>
        <taxon>Paenibacillus</taxon>
    </lineage>
</organism>
<gene>
    <name evidence="1" type="ORF">PAALTS15_13472</name>
</gene>
<name>S9SLL6_PAEAL</name>
<dbReference type="RefSeq" id="WP_021260031.1">
    <property type="nucleotide sequence ID" value="NZ_ATMT01000053.1"/>
</dbReference>
<evidence type="ECO:0000313" key="2">
    <source>
        <dbReference type="Proteomes" id="UP000015344"/>
    </source>
</evidence>
<dbReference type="AlphaFoldDB" id="S9SLL6"/>
<dbReference type="EMBL" id="ATMT01000053">
    <property type="protein sequence ID" value="EPY06617.1"/>
    <property type="molecule type" value="Genomic_DNA"/>
</dbReference>
<comment type="caution">
    <text evidence="1">The sequence shown here is derived from an EMBL/GenBank/DDBJ whole genome shotgun (WGS) entry which is preliminary data.</text>
</comment>
<dbReference type="PATRIC" id="fig|1117108.3.peg.2795"/>
<protein>
    <recommendedName>
        <fullName evidence="3">Phosphodiester glycosidase domain-containing protein</fullName>
    </recommendedName>
</protein>
<sequence>MSKASYSKCTASNGVVLHALKCSPNDVQLRSCRTNVYSQPLATAINGGFFDFASGALLSIAVQGDVPVKGSRGGYGSGWFNAKYARGTLVWDAAARRYSVQVVKSADELQVSDRNRYWAQGGISMSLHDDSTWQQIARAQNMPNMSGKVFRTALVYGSGLSLWLVVTNTACTAEQFRTAIKQKIGSGTLTDGIFLDGSGSSQLRYDSVSLRGDGRTVHSIISIM</sequence>